<name>A0A5B8IGF9_9VIRU</name>
<organism evidence="2">
    <name type="scientific">Mimiviridae sp. ChoanoV1</name>
    <dbReference type="NCBI Taxonomy" id="2596887"/>
    <lineage>
        <taxon>Viruses</taxon>
        <taxon>Varidnaviria</taxon>
        <taxon>Bamfordvirae</taxon>
        <taxon>Nucleocytoviricota</taxon>
        <taxon>Megaviricetes</taxon>
        <taxon>Imitervirales</taxon>
        <taxon>Schizomimiviridae</taxon>
    </lineage>
</organism>
<dbReference type="EMBL" id="MK250089">
    <property type="protein sequence ID" value="QDY52207.1"/>
    <property type="molecule type" value="Genomic_DNA"/>
</dbReference>
<accession>A0A5B8IGF9</accession>
<evidence type="ECO:0000313" key="2">
    <source>
        <dbReference type="EMBL" id="QDY52207.1"/>
    </source>
</evidence>
<feature type="domain" description="ACT-like" evidence="1">
    <location>
        <begin position="9"/>
        <end position="97"/>
    </location>
</feature>
<dbReference type="InterPro" id="IPR001721">
    <property type="entry name" value="TD_ACT-like"/>
</dbReference>
<dbReference type="InterPro" id="IPR045865">
    <property type="entry name" value="ACT-like_dom_sf"/>
</dbReference>
<gene>
    <name evidence="2" type="ORF">5_4</name>
</gene>
<dbReference type="InterPro" id="IPR038110">
    <property type="entry name" value="TD_ACT-like_sf"/>
</dbReference>
<proteinExistence type="predicted"/>
<reference evidence="2" key="1">
    <citation type="submission" date="2018-11" db="EMBL/GenBank/DDBJ databases">
        <title>A distinct lineage of giant viruses engineers rhodopsin photosystems in predatory marine eukaryotes.</title>
        <authorList>
            <person name="Needham D.M."/>
            <person name="Yoshizawa S."/>
            <person name="Hosaka T."/>
            <person name="Poirier C."/>
            <person name="Choi C.-J."/>
            <person name="Hehenberger E."/>
            <person name="Irwin N.A.T."/>
            <person name="Wilken S."/>
            <person name="Yung C.-M."/>
            <person name="Bachy C."/>
            <person name="Kurihara R."/>
            <person name="Nakajima Y."/>
            <person name="Kojima K."/>
            <person name="Kimura-Someya T."/>
            <person name="Leonard G."/>
            <person name="Malmstrom R.R."/>
            <person name="Mende D."/>
            <person name="Olson D.K."/>
            <person name="Sudo Y."/>
            <person name="Sudek S."/>
            <person name="Richards T.A."/>
            <person name="DeLong E.F."/>
            <person name="Keeling P.J."/>
            <person name="Santoro A.E."/>
            <person name="Shirouzu M."/>
            <person name="Iwasaki W."/>
            <person name="Worden A.Z."/>
        </authorList>
    </citation>
    <scope>NUCLEOTIDE SEQUENCE</scope>
</reference>
<evidence type="ECO:0000259" key="1">
    <source>
        <dbReference type="Pfam" id="PF00585"/>
    </source>
</evidence>
<dbReference type="Gene3D" id="3.40.1020.10">
    <property type="entry name" value="Biosynthetic Threonine Deaminase, Domain 3"/>
    <property type="match status" value="1"/>
</dbReference>
<dbReference type="Pfam" id="PF00585">
    <property type="entry name" value="Thr_dehydrat_C"/>
    <property type="match status" value="1"/>
</dbReference>
<sequence length="98" mass="11946">MRYPEILEKKLVYLKIKHYYIIEFSQKPKELKKFILNVLGENDDITRFEYIKKTNKNYGNVLLGIETNNYKNIEENLEINNFKFKKIDENDLIYSYLV</sequence>
<dbReference type="SUPFAM" id="SSF55021">
    <property type="entry name" value="ACT-like"/>
    <property type="match status" value="1"/>
</dbReference>
<protein>
    <submittedName>
        <fullName evidence="2">C-terminal regulatory domain of Threonine dehydratase</fullName>
    </submittedName>
</protein>